<feature type="region of interest" description="Disordered" evidence="1">
    <location>
        <begin position="1"/>
        <end position="22"/>
    </location>
</feature>
<organism evidence="3 4">
    <name type="scientific">Baudoinia panamericana (strain UAMH 10762)</name>
    <name type="common">Angels' share fungus</name>
    <name type="synonym">Baudoinia compniacensis (strain UAMH 10762)</name>
    <dbReference type="NCBI Taxonomy" id="717646"/>
    <lineage>
        <taxon>Eukaryota</taxon>
        <taxon>Fungi</taxon>
        <taxon>Dikarya</taxon>
        <taxon>Ascomycota</taxon>
        <taxon>Pezizomycotina</taxon>
        <taxon>Dothideomycetes</taxon>
        <taxon>Dothideomycetidae</taxon>
        <taxon>Mycosphaerellales</taxon>
        <taxon>Teratosphaeriaceae</taxon>
        <taxon>Baudoinia</taxon>
    </lineage>
</organism>
<dbReference type="eggNOG" id="ENOG502S0ES">
    <property type="taxonomic scope" value="Eukaryota"/>
</dbReference>
<protein>
    <recommendedName>
        <fullName evidence="2">Subtelomeric hrmA-associated cluster protein AFUB-079030/YDR124W-like helical bundle domain-containing protein</fullName>
    </recommendedName>
</protein>
<dbReference type="AlphaFoldDB" id="M2MZ94"/>
<keyword evidence="4" id="KW-1185">Reference proteome</keyword>
<gene>
    <name evidence="3" type="ORF">BAUCODRAFT_433000</name>
</gene>
<dbReference type="KEGG" id="bcom:BAUCODRAFT_433000"/>
<feature type="compositionally biased region" description="Low complexity" evidence="1">
    <location>
        <begin position="381"/>
        <end position="391"/>
    </location>
</feature>
<dbReference type="OrthoDB" id="5338458at2759"/>
<sequence length="682" mass="75935">MVRRDISDGALPSKRRADKQAMASDLRADLEVLRAKHGEEAQAIALYMLTPHGEVTLTTTGHVLPSVEGTLMKGRTRLREALDVANVIMEIDHGSQVGEEPCLAPDGPGDLTFRKERRAMPNVSQLQLQKTRLSGGYVKPAEPYQVRAEVSHPPDSERVLPAIAPPGRLKAKSFRIDDEAAVTAFLHDRFSEMQQLSDKRIAKVWIKGICPKKQAKFPYQNTKREKRTGEKGLVPGWWPDTNVCPFTEPDHIRKEQRNELLVHILRLRPTPEQLKTMNNDTCEAYPTYAVQSWTQFLKELCPVTSLDDLSPSTPARIKMRQRLFEELYGAAEMEEDFKTGGRDGSSRYYYSDGAGVIDKKAPRAKRRRREPSSGASVALDSCSQSGSSSSSEGRQTKRPCCDADTSRQASVAARDHLKRPERDDDAPDQRQPERRPTLDHETEVSNQPRIRNGGAIADHSAWSETHDIHPLGGLSINMQWQSVPHDASPGLHHYQQPWTHPLAFEPLSLQALSAQPGSFDAFQAHYGGGSQYPGNHDYSSVGCGPRHYQQQQAPVNLGVHDQSIQAYRLTDVPQPCFDNTADTPLFSPTSSEYPGGYPHDRTPGVAHMATDMTREENAVALQALQLNQQYLDDKPAKAEQKPHQSMFANGHGIGQEGSSTVYNRHPMVLPPHLLGDTYAAYH</sequence>
<dbReference type="Pfam" id="PF11001">
    <property type="entry name" value="AFUB_07903_YDR124W_hel"/>
    <property type="match status" value="1"/>
</dbReference>
<dbReference type="InterPro" id="IPR021264">
    <property type="entry name" value="AFUB_079030/YDR124W-like"/>
</dbReference>
<dbReference type="Proteomes" id="UP000011761">
    <property type="component" value="Unassembled WGS sequence"/>
</dbReference>
<dbReference type="PANTHER" id="PTHR36102:SF1">
    <property type="entry name" value="YDR124W-LIKE HELICAL BUNDLE DOMAIN-CONTAINING PROTEIN"/>
    <property type="match status" value="1"/>
</dbReference>
<proteinExistence type="predicted"/>
<name>M2MZ94_BAUPA</name>
<dbReference type="STRING" id="717646.M2MZ94"/>
<dbReference type="HOGENOM" id="CLU_403307_0_0_1"/>
<dbReference type="InterPro" id="IPR047092">
    <property type="entry name" value="AFUB_07903/YDR124W-like_hel"/>
</dbReference>
<evidence type="ECO:0000313" key="3">
    <source>
        <dbReference type="EMBL" id="EMC96933.1"/>
    </source>
</evidence>
<feature type="compositionally biased region" description="Basic and acidic residues" evidence="1">
    <location>
        <begin position="413"/>
        <end position="443"/>
    </location>
</feature>
<evidence type="ECO:0000259" key="2">
    <source>
        <dbReference type="Pfam" id="PF11001"/>
    </source>
</evidence>
<feature type="region of interest" description="Disordered" evidence="1">
    <location>
        <begin position="359"/>
        <end position="452"/>
    </location>
</feature>
<evidence type="ECO:0000256" key="1">
    <source>
        <dbReference type="SAM" id="MobiDB-lite"/>
    </source>
</evidence>
<dbReference type="PANTHER" id="PTHR36102">
    <property type="entry name" value="CHROMOSOME 10, WHOLE GENOME SHOTGUN SEQUENCE"/>
    <property type="match status" value="1"/>
</dbReference>
<accession>M2MZ94</accession>
<evidence type="ECO:0000313" key="4">
    <source>
        <dbReference type="Proteomes" id="UP000011761"/>
    </source>
</evidence>
<dbReference type="RefSeq" id="XP_007675560.1">
    <property type="nucleotide sequence ID" value="XM_007677370.1"/>
</dbReference>
<dbReference type="GeneID" id="19114271"/>
<dbReference type="EMBL" id="KB445554">
    <property type="protein sequence ID" value="EMC96933.1"/>
    <property type="molecule type" value="Genomic_DNA"/>
</dbReference>
<reference evidence="3 4" key="1">
    <citation type="journal article" date="2012" name="PLoS Pathog.">
        <title>Diverse lifestyles and strategies of plant pathogenesis encoded in the genomes of eighteen Dothideomycetes fungi.</title>
        <authorList>
            <person name="Ohm R.A."/>
            <person name="Feau N."/>
            <person name="Henrissat B."/>
            <person name="Schoch C.L."/>
            <person name="Horwitz B.A."/>
            <person name="Barry K.W."/>
            <person name="Condon B.J."/>
            <person name="Copeland A.C."/>
            <person name="Dhillon B."/>
            <person name="Glaser F."/>
            <person name="Hesse C.N."/>
            <person name="Kosti I."/>
            <person name="LaButti K."/>
            <person name="Lindquist E.A."/>
            <person name="Lucas S."/>
            <person name="Salamov A.A."/>
            <person name="Bradshaw R.E."/>
            <person name="Ciuffetti L."/>
            <person name="Hamelin R.C."/>
            <person name="Kema G.H.J."/>
            <person name="Lawrence C."/>
            <person name="Scott J.A."/>
            <person name="Spatafora J.W."/>
            <person name="Turgeon B.G."/>
            <person name="de Wit P.J.G.M."/>
            <person name="Zhong S."/>
            <person name="Goodwin S.B."/>
            <person name="Grigoriev I.V."/>
        </authorList>
    </citation>
    <scope>NUCLEOTIDE SEQUENCE [LARGE SCALE GENOMIC DNA]</scope>
    <source>
        <strain evidence="3 4">UAMH 10762</strain>
    </source>
</reference>
<feature type="domain" description="Subtelomeric hrmA-associated cluster protein AFUB-079030/YDR124W-like helical bundle" evidence="2">
    <location>
        <begin position="175"/>
        <end position="304"/>
    </location>
</feature>